<evidence type="ECO:0000256" key="4">
    <source>
        <dbReference type="ARBA" id="ARBA00022827"/>
    </source>
</evidence>
<evidence type="ECO:0000256" key="2">
    <source>
        <dbReference type="ARBA" id="ARBA00005466"/>
    </source>
</evidence>
<dbReference type="InterPro" id="IPR016166">
    <property type="entry name" value="FAD-bd_PCMH"/>
</dbReference>
<keyword evidence="8" id="KW-1185">Reference proteome</keyword>
<accession>A0ABT2NGB3</accession>
<dbReference type="RefSeq" id="WP_261493402.1">
    <property type="nucleotide sequence ID" value="NZ_JAOCQF010000001.1"/>
</dbReference>
<organism evidence="7 8">
    <name type="scientific">Albidovulum sediminis</name>
    <dbReference type="NCBI Taxonomy" id="3066345"/>
    <lineage>
        <taxon>Bacteria</taxon>
        <taxon>Pseudomonadati</taxon>
        <taxon>Pseudomonadota</taxon>
        <taxon>Alphaproteobacteria</taxon>
        <taxon>Rhodobacterales</taxon>
        <taxon>Paracoccaceae</taxon>
        <taxon>Albidovulum</taxon>
    </lineage>
</organism>
<dbReference type="Gene3D" id="3.30.43.10">
    <property type="entry name" value="Uridine Diphospho-n-acetylenolpyruvylglucosamine Reductase, domain 2"/>
    <property type="match status" value="1"/>
</dbReference>
<evidence type="ECO:0000259" key="6">
    <source>
        <dbReference type="PROSITE" id="PS51387"/>
    </source>
</evidence>
<reference evidence="8" key="1">
    <citation type="submission" date="2023-07" db="EMBL/GenBank/DDBJ databases">
        <title>Defluviimonas sediminis sp. nov., isolated from mangrove sediment.</title>
        <authorList>
            <person name="Liu L."/>
            <person name="Li J."/>
            <person name="Huang Y."/>
            <person name="Pan J."/>
            <person name="Li M."/>
        </authorList>
    </citation>
    <scope>NUCLEOTIDE SEQUENCE [LARGE SCALE GENOMIC DNA]</scope>
    <source>
        <strain evidence="8">FT324</strain>
    </source>
</reference>
<dbReference type="PANTHER" id="PTHR42973:SF39">
    <property type="entry name" value="FAD-BINDING PCMH-TYPE DOMAIN-CONTAINING PROTEIN"/>
    <property type="match status" value="1"/>
</dbReference>
<dbReference type="EMBL" id="JAOCQF010000001">
    <property type="protein sequence ID" value="MCT8327952.1"/>
    <property type="molecule type" value="Genomic_DNA"/>
</dbReference>
<keyword evidence="4" id="KW-0274">FAD</keyword>
<evidence type="ECO:0000313" key="7">
    <source>
        <dbReference type="EMBL" id="MCT8327952.1"/>
    </source>
</evidence>
<name>A0ABT2NGB3_9RHOB</name>
<dbReference type="InterPro" id="IPR016167">
    <property type="entry name" value="FAD-bd_PCMH_sub1"/>
</dbReference>
<dbReference type="Gene3D" id="3.40.462.20">
    <property type="match status" value="1"/>
</dbReference>
<evidence type="ECO:0000256" key="5">
    <source>
        <dbReference type="ARBA" id="ARBA00023002"/>
    </source>
</evidence>
<dbReference type="InterPro" id="IPR006094">
    <property type="entry name" value="Oxid_FAD_bind_N"/>
</dbReference>
<keyword evidence="5" id="KW-0560">Oxidoreductase</keyword>
<dbReference type="SUPFAM" id="SSF56176">
    <property type="entry name" value="FAD-binding/transporter-associated domain-like"/>
    <property type="match status" value="1"/>
</dbReference>
<dbReference type="InterPro" id="IPR006093">
    <property type="entry name" value="Oxy_OxRdtase_FAD_BS"/>
</dbReference>
<keyword evidence="3" id="KW-0285">Flavoprotein</keyword>
<dbReference type="InterPro" id="IPR016169">
    <property type="entry name" value="FAD-bd_PCMH_sub2"/>
</dbReference>
<dbReference type="PROSITE" id="PS51387">
    <property type="entry name" value="FAD_PCMH"/>
    <property type="match status" value="1"/>
</dbReference>
<comment type="cofactor">
    <cofactor evidence="1">
        <name>FAD</name>
        <dbReference type="ChEBI" id="CHEBI:57692"/>
    </cofactor>
</comment>
<gene>
    <name evidence="7" type="ORF">N5I32_00325</name>
</gene>
<comment type="similarity">
    <text evidence="2">Belongs to the oxygen-dependent FAD-linked oxidoreductase family.</text>
</comment>
<proteinExistence type="inferred from homology"/>
<dbReference type="InterPro" id="IPR036318">
    <property type="entry name" value="FAD-bd_PCMH-like_sf"/>
</dbReference>
<dbReference type="Gene3D" id="3.30.465.10">
    <property type="match status" value="1"/>
</dbReference>
<dbReference type="PROSITE" id="PS00862">
    <property type="entry name" value="OX2_COVAL_FAD"/>
    <property type="match status" value="1"/>
</dbReference>
<evidence type="ECO:0000256" key="3">
    <source>
        <dbReference type="ARBA" id="ARBA00022630"/>
    </source>
</evidence>
<evidence type="ECO:0000256" key="1">
    <source>
        <dbReference type="ARBA" id="ARBA00001974"/>
    </source>
</evidence>
<feature type="domain" description="FAD-binding PCMH-type" evidence="6">
    <location>
        <begin position="36"/>
        <end position="206"/>
    </location>
</feature>
<protein>
    <submittedName>
        <fullName evidence="7">FAD-binding oxidoreductase</fullName>
    </submittedName>
</protein>
<comment type="caution">
    <text evidence="7">The sequence shown here is derived from an EMBL/GenBank/DDBJ whole genome shotgun (WGS) entry which is preliminary data.</text>
</comment>
<dbReference type="PANTHER" id="PTHR42973">
    <property type="entry name" value="BINDING OXIDOREDUCTASE, PUTATIVE (AFU_ORTHOLOGUE AFUA_1G17690)-RELATED"/>
    <property type="match status" value="1"/>
</dbReference>
<dbReference type="Pfam" id="PF01565">
    <property type="entry name" value="FAD_binding_4"/>
    <property type="match status" value="1"/>
</dbReference>
<sequence>MNIEKLKAAVKGAVIPVFDPSFKASTEALLWNGRKQSAQPQLIVKASCIPDVIATVRFAAEAGLRVSPRGGGHNFSGIAQQDGIVLDLGALNRIWIDRSARIAEVGPAATNADLASALEAQGLAFPVGHCASVPMSGYLLGGGFGWNSGSWGYGFSNVESIDVVLADGVLRRVSETEHAEIFWAARGAGPEFFGVVVGYRLRLKPLPRAITTVVRVYPLTAVKGVVAWMKAAMDVVPNFVEFTAAMQSAPGSDGSAKVLLAIATVFADDPAEASAIHGRIAALAPEGAFDVQPEMPTPIGVLYEIIGQFFPVGHRYAVDSAWSADGAEDYVAGLAEGIAAAPSAQSFALATVLSPSRPTPPDAAFSMFGPVWGCVYTIWEKPEDDAENLAWLRRTTDGVASSVLGHYVGEADLERPERRNACHAPAALEKLRAMQKRYDPQGIFLRAVPAATPAKGAQAA</sequence>
<dbReference type="Proteomes" id="UP001205601">
    <property type="component" value="Unassembled WGS sequence"/>
</dbReference>
<dbReference type="InterPro" id="IPR050416">
    <property type="entry name" value="FAD-linked_Oxidoreductase"/>
</dbReference>
<evidence type="ECO:0000313" key="8">
    <source>
        <dbReference type="Proteomes" id="UP001205601"/>
    </source>
</evidence>